<comment type="caution">
    <text evidence="9">The sequence shown here is derived from an EMBL/GenBank/DDBJ whole genome shotgun (WGS) entry which is preliminary data.</text>
</comment>
<evidence type="ECO:0000256" key="3">
    <source>
        <dbReference type="ARBA" id="ARBA00022617"/>
    </source>
</evidence>
<dbReference type="Pfam" id="PF00067">
    <property type="entry name" value="p450"/>
    <property type="match status" value="1"/>
</dbReference>
<keyword evidence="4 6" id="KW-0479">Metal-binding</keyword>
<protein>
    <submittedName>
        <fullName evidence="9">Cytochrome P450</fullName>
    </submittedName>
</protein>
<reference evidence="9" key="1">
    <citation type="submission" date="2023-06" db="EMBL/GenBank/DDBJ databases">
        <title>Genome-scale phylogeny and comparative genomics of the fungal order Sordariales.</title>
        <authorList>
            <consortium name="Lawrence Berkeley National Laboratory"/>
            <person name="Hensen N."/>
            <person name="Bonometti L."/>
            <person name="Westerberg I."/>
            <person name="Brannstrom I.O."/>
            <person name="Guillou S."/>
            <person name="Cros-Aarteil S."/>
            <person name="Calhoun S."/>
            <person name="Haridas S."/>
            <person name="Kuo A."/>
            <person name="Mondo S."/>
            <person name="Pangilinan J."/>
            <person name="Riley R."/>
            <person name="Labutti K."/>
            <person name="Andreopoulos B."/>
            <person name="Lipzen A."/>
            <person name="Chen C."/>
            <person name="Yanf M."/>
            <person name="Daum C."/>
            <person name="Ng V."/>
            <person name="Clum A."/>
            <person name="Steindorff A."/>
            <person name="Ohm R."/>
            <person name="Martin F."/>
            <person name="Silar P."/>
            <person name="Natvig D."/>
            <person name="Lalanne C."/>
            <person name="Gautier V."/>
            <person name="Ament-Velasquez S.L."/>
            <person name="Kruys A."/>
            <person name="Hutchinson M.I."/>
            <person name="Powell A.J."/>
            <person name="Barry K."/>
            <person name="Miller A.N."/>
            <person name="Grigoriev I.V."/>
            <person name="Debuchy R."/>
            <person name="Gladieux P."/>
            <person name="Thoren M.H."/>
            <person name="Johannesson H."/>
        </authorList>
    </citation>
    <scope>NUCLEOTIDE SEQUENCE</scope>
    <source>
        <strain evidence="9">8032-3</strain>
    </source>
</reference>
<dbReference type="GO" id="GO:0004497">
    <property type="term" value="F:monooxygenase activity"/>
    <property type="evidence" value="ECO:0007669"/>
    <property type="project" value="UniProtKB-KW"/>
</dbReference>
<dbReference type="GeneID" id="85308424"/>
<dbReference type="InterPro" id="IPR002401">
    <property type="entry name" value="Cyt_P450_E_grp-I"/>
</dbReference>
<keyword evidence="8" id="KW-0472">Membrane</keyword>
<dbReference type="RefSeq" id="XP_060282261.1">
    <property type="nucleotide sequence ID" value="XM_060425237.1"/>
</dbReference>
<comment type="cofactor">
    <cofactor evidence="1 6">
        <name>heme</name>
        <dbReference type="ChEBI" id="CHEBI:30413"/>
    </cofactor>
</comment>
<dbReference type="EMBL" id="MU839013">
    <property type="protein sequence ID" value="KAK1766048.1"/>
    <property type="molecule type" value="Genomic_DNA"/>
</dbReference>
<gene>
    <name evidence="9" type="ORF">QBC33DRAFT_474987</name>
</gene>
<evidence type="ECO:0000256" key="1">
    <source>
        <dbReference type="ARBA" id="ARBA00001971"/>
    </source>
</evidence>
<keyword evidence="8" id="KW-0812">Transmembrane</keyword>
<organism evidence="9 10">
    <name type="scientific">Phialemonium atrogriseum</name>
    <dbReference type="NCBI Taxonomy" id="1093897"/>
    <lineage>
        <taxon>Eukaryota</taxon>
        <taxon>Fungi</taxon>
        <taxon>Dikarya</taxon>
        <taxon>Ascomycota</taxon>
        <taxon>Pezizomycotina</taxon>
        <taxon>Sordariomycetes</taxon>
        <taxon>Sordariomycetidae</taxon>
        <taxon>Cephalothecales</taxon>
        <taxon>Cephalothecaceae</taxon>
        <taxon>Phialemonium</taxon>
    </lineage>
</organism>
<evidence type="ECO:0000256" key="5">
    <source>
        <dbReference type="ARBA" id="ARBA00023004"/>
    </source>
</evidence>
<proteinExistence type="inferred from homology"/>
<evidence type="ECO:0000256" key="7">
    <source>
        <dbReference type="RuleBase" id="RU000461"/>
    </source>
</evidence>
<dbReference type="SUPFAM" id="SSF48264">
    <property type="entry name" value="Cytochrome P450"/>
    <property type="match status" value="1"/>
</dbReference>
<dbReference type="InterPro" id="IPR017972">
    <property type="entry name" value="Cyt_P450_CS"/>
</dbReference>
<feature type="transmembrane region" description="Helical" evidence="8">
    <location>
        <begin position="12"/>
        <end position="32"/>
    </location>
</feature>
<dbReference type="PRINTS" id="PR00463">
    <property type="entry name" value="EP450I"/>
</dbReference>
<keyword evidence="7" id="KW-0503">Monooxygenase</keyword>
<dbReference type="InterPro" id="IPR050121">
    <property type="entry name" value="Cytochrome_P450_monoxygenase"/>
</dbReference>
<evidence type="ECO:0000313" key="9">
    <source>
        <dbReference type="EMBL" id="KAK1766048.1"/>
    </source>
</evidence>
<dbReference type="PANTHER" id="PTHR24305">
    <property type="entry name" value="CYTOCHROME P450"/>
    <property type="match status" value="1"/>
</dbReference>
<sequence length="512" mass="58445">MTLLADIVQVATAYWLPLLGLLLIFHLARNYFRPALMGIPGPFLASLTDFWRLAHSWQGRGHEDYRLHRKYNSPILRVGPNTVAVADPEAIRVIYGWKPVFRKTFIYTTQSQLSPSGELVENLASIMDENKHTTLTRPVASAYAMSTLVEFEPLVDSTSRAFVRQMEERFIKQGKACPLDRWLQMYAFDVIGEITFSKRIGFLETGEDVDQMMYHTSRFMDYTGIIGQVPALDWYFRVKNPILHLLRPTSNILNFTLKQIREHESSPGGHHRDLLSRFLEARDKFPDIIDEDLLHDYANTNVAGGSDTTAIILRAMVYEFLIQPEIYAKFLGEIKTVLKARPDDKDTDAPISWAEGLKMTYYQACIKETLRYHPATAQILPRFVPKGGVQICGKFLPEGTVVGCNAWTVHRDKALYGEDADIFRPERWLEAIPEHARKMEALLFTFGGGKRACVGKNIAMLEITKFVPELFRRIEFELVDPSRYNVSSTWLAVQGGLDVRMKTRSPSSLLED</sequence>
<keyword evidence="3 6" id="KW-0349">Heme</keyword>
<dbReference type="AlphaFoldDB" id="A0AAJ0FK54"/>
<dbReference type="InterPro" id="IPR001128">
    <property type="entry name" value="Cyt_P450"/>
</dbReference>
<keyword evidence="5 6" id="KW-0408">Iron</keyword>
<evidence type="ECO:0000256" key="8">
    <source>
        <dbReference type="SAM" id="Phobius"/>
    </source>
</evidence>
<dbReference type="GO" id="GO:0016705">
    <property type="term" value="F:oxidoreductase activity, acting on paired donors, with incorporation or reduction of molecular oxygen"/>
    <property type="evidence" value="ECO:0007669"/>
    <property type="project" value="InterPro"/>
</dbReference>
<evidence type="ECO:0000256" key="2">
    <source>
        <dbReference type="ARBA" id="ARBA00010617"/>
    </source>
</evidence>
<dbReference type="PRINTS" id="PR00385">
    <property type="entry name" value="P450"/>
</dbReference>
<dbReference type="Gene3D" id="1.10.630.10">
    <property type="entry name" value="Cytochrome P450"/>
    <property type="match status" value="1"/>
</dbReference>
<dbReference type="Proteomes" id="UP001244011">
    <property type="component" value="Unassembled WGS sequence"/>
</dbReference>
<dbReference type="PANTHER" id="PTHR24305:SF232">
    <property type="entry name" value="P450, PUTATIVE (EUROFUNG)-RELATED"/>
    <property type="match status" value="1"/>
</dbReference>
<keyword evidence="10" id="KW-1185">Reference proteome</keyword>
<feature type="binding site" description="axial binding residue" evidence="6">
    <location>
        <position position="453"/>
    </location>
    <ligand>
        <name>heme</name>
        <dbReference type="ChEBI" id="CHEBI:30413"/>
    </ligand>
    <ligandPart>
        <name>Fe</name>
        <dbReference type="ChEBI" id="CHEBI:18248"/>
    </ligandPart>
</feature>
<dbReference type="InterPro" id="IPR036396">
    <property type="entry name" value="Cyt_P450_sf"/>
</dbReference>
<accession>A0AAJ0FK54</accession>
<comment type="similarity">
    <text evidence="2 7">Belongs to the cytochrome P450 family.</text>
</comment>
<evidence type="ECO:0000256" key="4">
    <source>
        <dbReference type="ARBA" id="ARBA00022723"/>
    </source>
</evidence>
<dbReference type="PROSITE" id="PS00086">
    <property type="entry name" value="CYTOCHROME_P450"/>
    <property type="match status" value="1"/>
</dbReference>
<dbReference type="GO" id="GO:0020037">
    <property type="term" value="F:heme binding"/>
    <property type="evidence" value="ECO:0007669"/>
    <property type="project" value="InterPro"/>
</dbReference>
<keyword evidence="8" id="KW-1133">Transmembrane helix</keyword>
<evidence type="ECO:0000256" key="6">
    <source>
        <dbReference type="PIRSR" id="PIRSR602401-1"/>
    </source>
</evidence>
<dbReference type="CDD" id="cd11060">
    <property type="entry name" value="CYP57A1-like"/>
    <property type="match status" value="1"/>
</dbReference>
<keyword evidence="7" id="KW-0560">Oxidoreductase</keyword>
<evidence type="ECO:0000313" key="10">
    <source>
        <dbReference type="Proteomes" id="UP001244011"/>
    </source>
</evidence>
<dbReference type="GO" id="GO:0005506">
    <property type="term" value="F:iron ion binding"/>
    <property type="evidence" value="ECO:0007669"/>
    <property type="project" value="InterPro"/>
</dbReference>
<name>A0AAJ0FK54_9PEZI</name>